<dbReference type="GO" id="GO:0016747">
    <property type="term" value="F:acyltransferase activity, transferring groups other than amino-acyl groups"/>
    <property type="evidence" value="ECO:0007669"/>
    <property type="project" value="InterPro"/>
</dbReference>
<dbReference type="InParanoid" id="C1G854"/>
<gene>
    <name evidence="3" type="ORF">PADG_03359</name>
</gene>
<dbReference type="KEGG" id="pbn:PADG_03359"/>
<dbReference type="Proteomes" id="UP000001628">
    <property type="component" value="Unassembled WGS sequence"/>
</dbReference>
<dbReference type="InterPro" id="IPR000182">
    <property type="entry name" value="GNAT_dom"/>
</dbReference>
<feature type="domain" description="N-acetyltransferase" evidence="2">
    <location>
        <begin position="25"/>
        <end position="156"/>
    </location>
</feature>
<dbReference type="OrthoDB" id="4072826at2759"/>
<dbReference type="SUPFAM" id="SSF55729">
    <property type="entry name" value="Acyl-CoA N-acyltransferases (Nat)"/>
    <property type="match status" value="1"/>
</dbReference>
<protein>
    <recommendedName>
        <fullName evidence="2">N-acetyltransferase domain-containing protein</fullName>
    </recommendedName>
</protein>
<organism evidence="3 4">
    <name type="scientific">Paracoccidioides brasiliensis (strain Pb18)</name>
    <dbReference type="NCBI Taxonomy" id="502780"/>
    <lineage>
        <taxon>Eukaryota</taxon>
        <taxon>Fungi</taxon>
        <taxon>Dikarya</taxon>
        <taxon>Ascomycota</taxon>
        <taxon>Pezizomycotina</taxon>
        <taxon>Eurotiomycetes</taxon>
        <taxon>Eurotiomycetidae</taxon>
        <taxon>Onygenales</taxon>
        <taxon>Ajellomycetaceae</taxon>
        <taxon>Paracoccidioides</taxon>
    </lineage>
</organism>
<dbReference type="RefSeq" id="XP_010758371.1">
    <property type="nucleotide sequence ID" value="XM_010760069.1"/>
</dbReference>
<dbReference type="EMBL" id="KN275959">
    <property type="protein sequence ID" value="EEH47261.2"/>
    <property type="molecule type" value="Genomic_DNA"/>
</dbReference>
<reference evidence="3 4" key="1">
    <citation type="journal article" date="2011" name="PLoS Genet.">
        <title>Comparative genomic analysis of human fungal pathogens causing paracoccidioidomycosis.</title>
        <authorList>
            <person name="Desjardins C.A."/>
            <person name="Champion M.D."/>
            <person name="Holder J.W."/>
            <person name="Muszewska A."/>
            <person name="Goldberg J."/>
            <person name="Bailao A.M."/>
            <person name="Brigido M.M."/>
            <person name="Ferreira M.E."/>
            <person name="Garcia A.M."/>
            <person name="Grynberg M."/>
            <person name="Gujja S."/>
            <person name="Heiman D.I."/>
            <person name="Henn M.R."/>
            <person name="Kodira C.D."/>
            <person name="Leon-Narvaez H."/>
            <person name="Longo L.V."/>
            <person name="Ma L.J."/>
            <person name="Malavazi I."/>
            <person name="Matsuo A.L."/>
            <person name="Morais F.V."/>
            <person name="Pereira M."/>
            <person name="Rodriguez-Brito S."/>
            <person name="Sakthikumar S."/>
            <person name="Salem-Izacc S.M."/>
            <person name="Sykes S.M."/>
            <person name="Teixeira M.M."/>
            <person name="Vallejo M.C."/>
            <person name="Walter M.E."/>
            <person name="Yandava C."/>
            <person name="Young S."/>
            <person name="Zeng Q."/>
            <person name="Zucker J."/>
            <person name="Felipe M.S."/>
            <person name="Goldman G.H."/>
            <person name="Haas B.J."/>
            <person name="McEwen J.G."/>
            <person name="Nino-Vega G."/>
            <person name="Puccia R."/>
            <person name="San-Blas G."/>
            <person name="Soares C.M."/>
            <person name="Birren B.W."/>
            <person name="Cuomo C.A."/>
        </authorList>
    </citation>
    <scope>NUCLEOTIDE SEQUENCE [LARGE SCALE GENOMIC DNA]</scope>
    <source>
        <strain evidence="3 4">Pb18</strain>
    </source>
</reference>
<evidence type="ECO:0000256" key="1">
    <source>
        <dbReference type="SAM" id="MobiDB-lite"/>
    </source>
</evidence>
<dbReference type="PANTHER" id="PTHR43792">
    <property type="entry name" value="GNAT FAMILY, PUTATIVE (AFU_ORTHOLOGUE AFUA_3G00765)-RELATED-RELATED"/>
    <property type="match status" value="1"/>
</dbReference>
<dbReference type="Gene3D" id="3.40.630.30">
    <property type="match status" value="1"/>
</dbReference>
<accession>C1G854</accession>
<dbReference type="AlphaFoldDB" id="C1G854"/>
<evidence type="ECO:0000313" key="4">
    <source>
        <dbReference type="Proteomes" id="UP000001628"/>
    </source>
</evidence>
<sequence length="190" mass="21223">MKRADDSKLGEGEGRDASGRTQVEREERRTWAELTGSSERGSSQVFEWQMGSINRGKLASRSLVIWLVNFDGYFPSPEIGYSILPQFWGKGYATEALQMVMKTWWDLPRRSVVAGCGEGPDGAGTGNGDGDAEKVYAVCKTANHASCKVLRKSGFEVVKEVYICVGYEKAEGIERARQKGLRKDRVYYLY</sequence>
<dbReference type="Pfam" id="PF13302">
    <property type="entry name" value="Acetyltransf_3"/>
    <property type="match status" value="1"/>
</dbReference>
<evidence type="ECO:0000313" key="3">
    <source>
        <dbReference type="EMBL" id="EEH47261.2"/>
    </source>
</evidence>
<keyword evidence="4" id="KW-1185">Reference proteome</keyword>
<name>C1G854_PARBD</name>
<feature type="region of interest" description="Disordered" evidence="1">
    <location>
        <begin position="1"/>
        <end position="36"/>
    </location>
</feature>
<dbReference type="HOGENOM" id="CLU_1428410_0_0_1"/>
<dbReference type="InterPro" id="IPR016181">
    <property type="entry name" value="Acyl_CoA_acyltransferase"/>
</dbReference>
<feature type="compositionally biased region" description="Basic and acidic residues" evidence="1">
    <location>
        <begin position="1"/>
        <end position="31"/>
    </location>
</feature>
<dbReference type="eggNOG" id="ENOG502SQ7V">
    <property type="taxonomic scope" value="Eukaryota"/>
</dbReference>
<dbReference type="GeneID" id="22582678"/>
<evidence type="ECO:0000259" key="2">
    <source>
        <dbReference type="Pfam" id="PF13302"/>
    </source>
</evidence>
<dbReference type="VEuPathDB" id="FungiDB:PADG_03359"/>
<proteinExistence type="predicted"/>
<dbReference type="InterPro" id="IPR051531">
    <property type="entry name" value="N-acetyltransferase"/>
</dbReference>
<dbReference type="PANTHER" id="PTHR43792:SF1">
    <property type="entry name" value="N-ACETYLTRANSFERASE DOMAIN-CONTAINING PROTEIN"/>
    <property type="match status" value="1"/>
</dbReference>